<reference evidence="2" key="1">
    <citation type="submission" date="2022-11" db="UniProtKB">
        <authorList>
            <consortium name="WormBaseParasite"/>
        </authorList>
    </citation>
    <scope>IDENTIFICATION</scope>
</reference>
<keyword evidence="1" id="KW-1185">Reference proteome</keyword>
<sequence>MVRVACSSLYLQASLGNRQRTWYTTNWRKYSTTATLEAASARIFCEMIANLGKMISLEHKNYIACD</sequence>
<evidence type="ECO:0000313" key="2">
    <source>
        <dbReference type="WBParaSite" id="nRc.2.0.1.t08882-RA"/>
    </source>
</evidence>
<evidence type="ECO:0000313" key="1">
    <source>
        <dbReference type="Proteomes" id="UP000887565"/>
    </source>
</evidence>
<dbReference type="WBParaSite" id="nRc.2.0.1.t08882-RA">
    <property type="protein sequence ID" value="nRc.2.0.1.t08882-RA"/>
    <property type="gene ID" value="nRc.2.0.1.g08882"/>
</dbReference>
<accession>A0A915I419</accession>
<organism evidence="1 2">
    <name type="scientific">Romanomermis culicivorax</name>
    <name type="common">Nematode worm</name>
    <dbReference type="NCBI Taxonomy" id="13658"/>
    <lineage>
        <taxon>Eukaryota</taxon>
        <taxon>Metazoa</taxon>
        <taxon>Ecdysozoa</taxon>
        <taxon>Nematoda</taxon>
        <taxon>Enoplea</taxon>
        <taxon>Dorylaimia</taxon>
        <taxon>Mermithida</taxon>
        <taxon>Mermithoidea</taxon>
        <taxon>Mermithidae</taxon>
        <taxon>Romanomermis</taxon>
    </lineage>
</organism>
<dbReference type="Proteomes" id="UP000887565">
    <property type="component" value="Unplaced"/>
</dbReference>
<protein>
    <submittedName>
        <fullName evidence="2">Uncharacterized protein</fullName>
    </submittedName>
</protein>
<proteinExistence type="predicted"/>
<dbReference type="AlphaFoldDB" id="A0A915I419"/>
<name>A0A915I419_ROMCU</name>